<dbReference type="CDD" id="cd21739">
    <property type="entry name" value="NES2-NLS_ChREBP-like"/>
    <property type="match status" value="1"/>
</dbReference>
<evidence type="ECO:0000256" key="7">
    <source>
        <dbReference type="SAM" id="MobiDB-lite"/>
    </source>
</evidence>
<organism evidence="9 11">
    <name type="scientific">Rotaria magnacalcarata</name>
    <dbReference type="NCBI Taxonomy" id="392030"/>
    <lineage>
        <taxon>Eukaryota</taxon>
        <taxon>Metazoa</taxon>
        <taxon>Spiralia</taxon>
        <taxon>Gnathifera</taxon>
        <taxon>Rotifera</taxon>
        <taxon>Eurotatoria</taxon>
        <taxon>Bdelloidea</taxon>
        <taxon>Philodinida</taxon>
        <taxon>Philodinidae</taxon>
        <taxon>Rotaria</taxon>
    </lineage>
</organism>
<dbReference type="GO" id="GO:0005634">
    <property type="term" value="C:nucleus"/>
    <property type="evidence" value="ECO:0007669"/>
    <property type="project" value="UniProtKB-SubCell"/>
</dbReference>
<dbReference type="EMBL" id="CAJNOV010007351">
    <property type="protein sequence ID" value="CAF1281645.1"/>
    <property type="molecule type" value="Genomic_DNA"/>
</dbReference>
<dbReference type="InterPro" id="IPR036638">
    <property type="entry name" value="HLH_DNA-bd_sf"/>
</dbReference>
<dbReference type="PANTHER" id="PTHR15741:SF37">
    <property type="entry name" value="LD38259P"/>
    <property type="match status" value="1"/>
</dbReference>
<dbReference type="GO" id="GO:0000981">
    <property type="term" value="F:DNA-binding transcription factor activity, RNA polymerase II-specific"/>
    <property type="evidence" value="ECO:0007669"/>
    <property type="project" value="TreeGrafter"/>
</dbReference>
<evidence type="ECO:0000256" key="5">
    <source>
        <dbReference type="ARBA" id="ARBA00023242"/>
    </source>
</evidence>
<feature type="region of interest" description="Disordered" evidence="7">
    <location>
        <begin position="584"/>
        <end position="608"/>
    </location>
</feature>
<keyword evidence="3" id="KW-0238">DNA-binding</keyword>
<dbReference type="InterPro" id="IPR052207">
    <property type="entry name" value="Max-like/E-box_TFs"/>
</dbReference>
<feature type="domain" description="BHLH" evidence="8">
    <location>
        <begin position="594"/>
        <end position="648"/>
    </location>
</feature>
<evidence type="ECO:0000256" key="4">
    <source>
        <dbReference type="ARBA" id="ARBA00023163"/>
    </source>
</evidence>
<keyword evidence="6" id="KW-0175">Coiled coil</keyword>
<evidence type="ECO:0000256" key="1">
    <source>
        <dbReference type="ARBA" id="ARBA00004123"/>
    </source>
</evidence>
<keyword evidence="4" id="KW-0804">Transcription</keyword>
<gene>
    <name evidence="9" type="ORF">CJN711_LOCUS16014</name>
    <name evidence="10" type="ORF">MBJ925_LOCUS2004</name>
</gene>
<dbReference type="PANTHER" id="PTHR15741">
    <property type="entry name" value="BASIC HELIX-LOOP-HELIX ZIP TRANSCRIPTION FACTOR"/>
    <property type="match status" value="1"/>
</dbReference>
<dbReference type="Gene3D" id="4.10.280.10">
    <property type="entry name" value="Helix-loop-helix DNA-binding domain"/>
    <property type="match status" value="1"/>
</dbReference>
<sequence>MSRSAKRIKLEQGSSSNNCRGEVKESLYSGQFMTSRIDDNEPIDIPCPSPIPNPSEPLTSQGLPIVNDTAQGETERHTEFNGRFASLVSLLRVINTVYRSNLTSPKWKNFRGSRIECQDKIRLNNVIWRTWHQQYIRKIKSLVCQFASPLDSQASTIQINHQLKQQILNGLKGEYIKWRLNSKTALRRVEIDISSDEIRRLLGNISEIRTPKINPCLRRIATPPPPDTFALFDELDLIEDQLLFSTTNTFNDKDADSPFSALGGNPDLYQPVMGQYYFDFHTLFDGFDSGLTNDDFSMRRNNDSLSGLNHYQNQSDFTLDGPSQSQQDLSNFQTLVSVATERPRLTIEQQNSILNQNNSNNNVQMNPNNMNSITMYNNVHYQQVPPQRSFHSYTQNASKPMKYNNKLNVNNIEEMMPITNISVSPSTNIIMNNSQAPISLKSNGMRRQQSDLSVCKPQQSSTLVDLLKQRRSPPLAMPPARKLSQQKQNSTVKQTKKSSKKSQIQIKQLSMNNDNNQIGNLINPNEVTLNAPSNRRNTMQTSMSRIISEEAPLNFPQQQYSTSSSSLTNNQNVATSNDMIFFNGDMTHDSSPSSSSSGGQNAETKRRRNIKNGFENIRYLIPELNDATNAKISKAQMLECTANQIQVAAKMRDDMKAEVDLLKQEEQQLQQKISQYQTSLPVDGIPTMPAASRSREALYALFRAYVADRTRKTWHFYPYSLVLKRIFDAFQNTVTCESPDEFLRSLNEWRANSMALVQLRQAASQAVMDMGRNTSFLSSLEQVPEECVRLALSDT</sequence>
<dbReference type="SUPFAM" id="SSF47459">
    <property type="entry name" value="HLH, helix-loop-helix DNA-binding domain"/>
    <property type="match status" value="1"/>
</dbReference>
<reference evidence="9" key="1">
    <citation type="submission" date="2021-02" db="EMBL/GenBank/DDBJ databases">
        <authorList>
            <person name="Nowell W R."/>
        </authorList>
    </citation>
    <scope>NUCLEOTIDE SEQUENCE</scope>
</reference>
<dbReference type="SMART" id="SM00353">
    <property type="entry name" value="HLH"/>
    <property type="match status" value="1"/>
</dbReference>
<dbReference type="GO" id="GO:0046983">
    <property type="term" value="F:protein dimerization activity"/>
    <property type="evidence" value="ECO:0007669"/>
    <property type="project" value="InterPro"/>
</dbReference>
<feature type="region of interest" description="Disordered" evidence="7">
    <location>
        <begin position="1"/>
        <end position="21"/>
    </location>
</feature>
<evidence type="ECO:0000256" key="2">
    <source>
        <dbReference type="ARBA" id="ARBA00023015"/>
    </source>
</evidence>
<proteinExistence type="predicted"/>
<feature type="region of interest" description="Disordered" evidence="7">
    <location>
        <begin position="467"/>
        <end position="503"/>
    </location>
</feature>
<evidence type="ECO:0000313" key="9">
    <source>
        <dbReference type="EMBL" id="CAF1281645.1"/>
    </source>
</evidence>
<dbReference type="Proteomes" id="UP000663824">
    <property type="component" value="Unassembled WGS sequence"/>
</dbReference>
<evidence type="ECO:0000313" key="10">
    <source>
        <dbReference type="EMBL" id="CAF1920730.1"/>
    </source>
</evidence>
<evidence type="ECO:0000313" key="11">
    <source>
        <dbReference type="Proteomes" id="UP000663855"/>
    </source>
</evidence>
<dbReference type="Pfam" id="PF00010">
    <property type="entry name" value="HLH"/>
    <property type="match status" value="1"/>
</dbReference>
<protein>
    <recommendedName>
        <fullName evidence="8">BHLH domain-containing protein</fullName>
    </recommendedName>
</protein>
<comment type="caution">
    <text evidence="9">The sequence shown here is derived from an EMBL/GenBank/DDBJ whole genome shotgun (WGS) entry which is preliminary data.</text>
</comment>
<dbReference type="EMBL" id="CAJNRE010000131">
    <property type="protein sequence ID" value="CAF1920730.1"/>
    <property type="molecule type" value="Genomic_DNA"/>
</dbReference>
<evidence type="ECO:0000256" key="6">
    <source>
        <dbReference type="SAM" id="Coils"/>
    </source>
</evidence>
<keyword evidence="5" id="KW-0539">Nucleus</keyword>
<keyword evidence="2" id="KW-0805">Transcription regulation</keyword>
<dbReference type="AlphaFoldDB" id="A0A815CBZ9"/>
<dbReference type="Proteomes" id="UP000663855">
    <property type="component" value="Unassembled WGS sequence"/>
</dbReference>
<evidence type="ECO:0000256" key="3">
    <source>
        <dbReference type="ARBA" id="ARBA00023125"/>
    </source>
</evidence>
<accession>A0A815CBZ9</accession>
<evidence type="ECO:0000259" key="8">
    <source>
        <dbReference type="PROSITE" id="PS50888"/>
    </source>
</evidence>
<dbReference type="InterPro" id="IPR011598">
    <property type="entry name" value="bHLH_dom"/>
</dbReference>
<name>A0A815CBZ9_9BILA</name>
<dbReference type="PROSITE" id="PS50888">
    <property type="entry name" value="BHLH"/>
    <property type="match status" value="1"/>
</dbReference>
<comment type="subcellular location">
    <subcellularLocation>
        <location evidence="1">Nucleus</location>
    </subcellularLocation>
</comment>
<feature type="region of interest" description="Disordered" evidence="7">
    <location>
        <begin position="440"/>
        <end position="459"/>
    </location>
</feature>
<dbReference type="GO" id="GO:0000978">
    <property type="term" value="F:RNA polymerase II cis-regulatory region sequence-specific DNA binding"/>
    <property type="evidence" value="ECO:0007669"/>
    <property type="project" value="TreeGrafter"/>
</dbReference>
<feature type="coiled-coil region" evidence="6">
    <location>
        <begin position="645"/>
        <end position="679"/>
    </location>
</feature>